<name>A0A8J4E6N5_9ACTN</name>
<organism evidence="2 3">
    <name type="scientific">Virgisporangium aurantiacum</name>
    <dbReference type="NCBI Taxonomy" id="175570"/>
    <lineage>
        <taxon>Bacteria</taxon>
        <taxon>Bacillati</taxon>
        <taxon>Actinomycetota</taxon>
        <taxon>Actinomycetes</taxon>
        <taxon>Micromonosporales</taxon>
        <taxon>Micromonosporaceae</taxon>
        <taxon>Virgisporangium</taxon>
    </lineage>
</organism>
<gene>
    <name evidence="2" type="ORF">Vau01_108590</name>
</gene>
<dbReference type="InterPro" id="IPR007278">
    <property type="entry name" value="DUF397"/>
</dbReference>
<accession>A0A8J4E6N5</accession>
<keyword evidence="3" id="KW-1185">Reference proteome</keyword>
<reference evidence="2" key="1">
    <citation type="submission" date="2021-01" db="EMBL/GenBank/DDBJ databases">
        <title>Whole genome shotgun sequence of Virgisporangium aurantiacum NBRC 16421.</title>
        <authorList>
            <person name="Komaki H."/>
            <person name="Tamura T."/>
        </authorList>
    </citation>
    <scope>NUCLEOTIDE SEQUENCE</scope>
    <source>
        <strain evidence="2">NBRC 16421</strain>
    </source>
</reference>
<evidence type="ECO:0000259" key="1">
    <source>
        <dbReference type="Pfam" id="PF04149"/>
    </source>
</evidence>
<dbReference type="AlphaFoldDB" id="A0A8J4E6N5"/>
<dbReference type="Pfam" id="PF04149">
    <property type="entry name" value="DUF397"/>
    <property type="match status" value="1"/>
</dbReference>
<comment type="caution">
    <text evidence="2">The sequence shown here is derived from an EMBL/GenBank/DDBJ whole genome shotgun (WGS) entry which is preliminary data.</text>
</comment>
<protein>
    <recommendedName>
        <fullName evidence="1">DUF397 domain-containing protein</fullName>
    </recommendedName>
</protein>
<sequence length="50" mass="5401">MRSGQCVECADLGARVALRDSKDPAGPALVFNRAGWRAFVDGTKSGEYDR</sequence>
<evidence type="ECO:0000313" key="2">
    <source>
        <dbReference type="EMBL" id="GIJ63343.1"/>
    </source>
</evidence>
<evidence type="ECO:0000313" key="3">
    <source>
        <dbReference type="Proteomes" id="UP000612585"/>
    </source>
</evidence>
<dbReference type="Proteomes" id="UP000612585">
    <property type="component" value="Unassembled WGS sequence"/>
</dbReference>
<dbReference type="EMBL" id="BOPG01000092">
    <property type="protein sequence ID" value="GIJ63343.1"/>
    <property type="molecule type" value="Genomic_DNA"/>
</dbReference>
<dbReference type="RefSeq" id="WP_204009613.1">
    <property type="nucleotide sequence ID" value="NZ_BOPG01000092.1"/>
</dbReference>
<feature type="domain" description="DUF397" evidence="1">
    <location>
        <begin position="4"/>
        <end position="44"/>
    </location>
</feature>
<proteinExistence type="predicted"/>